<sequence>MKKLRVYALLFLLMSIITLIMDFNKFWGIITAIIIVTIVGLIEHKHKKRDE</sequence>
<protein>
    <submittedName>
        <fullName evidence="2">Uncharacterized protein</fullName>
    </submittedName>
</protein>
<keyword evidence="1" id="KW-1133">Transmembrane helix</keyword>
<dbReference type="RefSeq" id="WP_186078425.1">
    <property type="nucleotide sequence ID" value="NZ_CAJEWB010000016.1"/>
</dbReference>
<keyword evidence="3" id="KW-1185">Reference proteome</keyword>
<reference evidence="2 3" key="1">
    <citation type="submission" date="2020-07" db="EMBL/GenBank/DDBJ databases">
        <authorList>
            <person name="Criscuolo A."/>
        </authorList>
    </citation>
    <scope>NUCLEOTIDE SEQUENCE [LARGE SCALE GENOMIC DNA]</scope>
    <source>
        <strain evidence="2">CIP107946</strain>
    </source>
</reference>
<evidence type="ECO:0000256" key="1">
    <source>
        <dbReference type="SAM" id="Phobius"/>
    </source>
</evidence>
<accession>A0A6V7RQ56</accession>
<keyword evidence="1" id="KW-0812">Transmembrane</keyword>
<evidence type="ECO:0000313" key="2">
    <source>
        <dbReference type="EMBL" id="CAD2079779.1"/>
    </source>
</evidence>
<organism evidence="2 3">
    <name type="scientific">Phocicoccus pinnipedialis</name>
    <dbReference type="NCBI Taxonomy" id="110845"/>
    <lineage>
        <taxon>Bacteria</taxon>
        <taxon>Bacillati</taxon>
        <taxon>Bacillota</taxon>
        <taxon>Bacilli</taxon>
        <taxon>Bacillales</taxon>
        <taxon>Salinicoccaceae</taxon>
        <taxon>Phocicoccus</taxon>
    </lineage>
</organism>
<comment type="caution">
    <text evidence="2">The sequence shown here is derived from an EMBL/GenBank/DDBJ whole genome shotgun (WGS) entry which is preliminary data.</text>
</comment>
<dbReference type="EMBL" id="CAJEWB010000016">
    <property type="protein sequence ID" value="CAD2079779.1"/>
    <property type="molecule type" value="Genomic_DNA"/>
</dbReference>
<feature type="transmembrane region" description="Helical" evidence="1">
    <location>
        <begin position="5"/>
        <end position="20"/>
    </location>
</feature>
<feature type="transmembrane region" description="Helical" evidence="1">
    <location>
        <begin position="26"/>
        <end position="42"/>
    </location>
</feature>
<proteinExistence type="predicted"/>
<evidence type="ECO:0000313" key="3">
    <source>
        <dbReference type="Proteomes" id="UP000588186"/>
    </source>
</evidence>
<dbReference type="AlphaFoldDB" id="A0A6V7RQ56"/>
<gene>
    <name evidence="2" type="ORF">JEOPIN946_01612</name>
</gene>
<name>A0A6V7RQ56_9BACL</name>
<keyword evidence="1" id="KW-0472">Membrane</keyword>
<dbReference type="Proteomes" id="UP000588186">
    <property type="component" value="Unassembled WGS sequence"/>
</dbReference>